<evidence type="ECO:0000256" key="8">
    <source>
        <dbReference type="ARBA" id="ARBA00022763"/>
    </source>
</evidence>
<dbReference type="GO" id="GO:0035485">
    <property type="term" value="F:adenine/guanine mispair binding"/>
    <property type="evidence" value="ECO:0007669"/>
    <property type="project" value="TreeGrafter"/>
</dbReference>
<evidence type="ECO:0000256" key="11">
    <source>
        <dbReference type="ARBA" id="ARBA00023014"/>
    </source>
</evidence>
<evidence type="ECO:0000259" key="14">
    <source>
        <dbReference type="SMART" id="SM00478"/>
    </source>
</evidence>
<dbReference type="InterPro" id="IPR003651">
    <property type="entry name" value="Endonuclease3_FeS-loop_motif"/>
</dbReference>
<gene>
    <name evidence="15" type="ORF">A5642_28435</name>
</gene>
<dbReference type="Gene3D" id="1.10.1670.10">
    <property type="entry name" value="Helix-hairpin-Helix base-excision DNA repair enzymes (C-terminal)"/>
    <property type="match status" value="1"/>
</dbReference>
<keyword evidence="10" id="KW-0408">Iron</keyword>
<evidence type="ECO:0000256" key="13">
    <source>
        <dbReference type="ARBA" id="ARBA00023295"/>
    </source>
</evidence>
<dbReference type="FunFam" id="1.10.340.30:FF:000003">
    <property type="entry name" value="A/G-specific adenine glycosylase"/>
    <property type="match status" value="1"/>
</dbReference>
<dbReference type="CDD" id="cd00056">
    <property type="entry name" value="ENDO3c"/>
    <property type="match status" value="1"/>
</dbReference>
<evidence type="ECO:0000256" key="6">
    <source>
        <dbReference type="ARBA" id="ARBA00022485"/>
    </source>
</evidence>
<dbReference type="PANTHER" id="PTHR42944:SF1">
    <property type="entry name" value="ADENINE DNA GLYCOSYLASE"/>
    <property type="match status" value="1"/>
</dbReference>
<dbReference type="InterPro" id="IPR000445">
    <property type="entry name" value="HhH_motif"/>
</dbReference>
<dbReference type="SMART" id="SM00478">
    <property type="entry name" value="ENDO3c"/>
    <property type="match status" value="1"/>
</dbReference>
<dbReference type="SUPFAM" id="SSF48150">
    <property type="entry name" value="DNA-glycosylase"/>
    <property type="match status" value="1"/>
</dbReference>
<dbReference type="InterPro" id="IPR003265">
    <property type="entry name" value="HhH-GPD_domain"/>
</dbReference>
<evidence type="ECO:0000256" key="2">
    <source>
        <dbReference type="ARBA" id="ARBA00001966"/>
    </source>
</evidence>
<dbReference type="GO" id="GO:0034039">
    <property type="term" value="F:8-oxo-7,8-dihydroguanine DNA N-glycosylase activity"/>
    <property type="evidence" value="ECO:0007669"/>
    <property type="project" value="TreeGrafter"/>
</dbReference>
<evidence type="ECO:0000256" key="10">
    <source>
        <dbReference type="ARBA" id="ARBA00023004"/>
    </source>
</evidence>
<dbReference type="InterPro" id="IPR011257">
    <property type="entry name" value="DNA_glycosylase"/>
</dbReference>
<evidence type="ECO:0000313" key="15">
    <source>
        <dbReference type="EMBL" id="OBA81400.1"/>
    </source>
</evidence>
<dbReference type="Pfam" id="PF10576">
    <property type="entry name" value="EndIII_4Fe-2S"/>
    <property type="match status" value="1"/>
</dbReference>
<accession>A0A1A0M7M8</accession>
<name>A0A1A0M7M8_MYCMU</name>
<organism evidence="15 16">
    <name type="scientific">Mycolicibacterium mucogenicum</name>
    <name type="common">Mycobacterium mucogenicum</name>
    <dbReference type="NCBI Taxonomy" id="56689"/>
    <lineage>
        <taxon>Bacteria</taxon>
        <taxon>Bacillati</taxon>
        <taxon>Actinomycetota</taxon>
        <taxon>Actinomycetes</taxon>
        <taxon>Mycobacteriales</taxon>
        <taxon>Mycobacteriaceae</taxon>
        <taxon>Mycolicibacterium</taxon>
    </lineage>
</organism>
<reference evidence="15 16" key="1">
    <citation type="submission" date="2016-06" db="EMBL/GenBank/DDBJ databases">
        <authorList>
            <person name="Kjaerup R.B."/>
            <person name="Dalgaard T.S."/>
            <person name="Juul-Madsen H.R."/>
        </authorList>
    </citation>
    <scope>NUCLEOTIDE SEQUENCE [LARGE SCALE GENOMIC DNA]</scope>
    <source>
        <strain evidence="15 16">1199456.5</strain>
    </source>
</reference>
<evidence type="ECO:0000256" key="5">
    <source>
        <dbReference type="ARBA" id="ARBA00022023"/>
    </source>
</evidence>
<dbReference type="GO" id="GO:0006298">
    <property type="term" value="P:mismatch repair"/>
    <property type="evidence" value="ECO:0007669"/>
    <property type="project" value="TreeGrafter"/>
</dbReference>
<dbReference type="GO" id="GO:0000701">
    <property type="term" value="F:purine-specific mismatch base pair DNA N-glycosylase activity"/>
    <property type="evidence" value="ECO:0007669"/>
    <property type="project" value="UniProtKB-EC"/>
</dbReference>
<comment type="caution">
    <text evidence="15">The sequence shown here is derived from an EMBL/GenBank/DDBJ whole genome shotgun (WGS) entry which is preliminary data.</text>
</comment>
<dbReference type="Pfam" id="PF00730">
    <property type="entry name" value="HhH-GPD"/>
    <property type="match status" value="1"/>
</dbReference>
<dbReference type="Gene3D" id="1.10.340.30">
    <property type="entry name" value="Hypothetical protein, domain 2"/>
    <property type="match status" value="1"/>
</dbReference>
<keyword evidence="8" id="KW-0227">DNA damage</keyword>
<keyword evidence="11" id="KW-0411">Iron-sulfur</keyword>
<comment type="cofactor">
    <cofactor evidence="2">
        <name>[4Fe-4S] cluster</name>
        <dbReference type="ChEBI" id="CHEBI:49883"/>
    </cofactor>
</comment>
<evidence type="ECO:0000313" key="16">
    <source>
        <dbReference type="Proteomes" id="UP000093962"/>
    </source>
</evidence>
<keyword evidence="7" id="KW-0479">Metal-binding</keyword>
<dbReference type="GO" id="GO:0032357">
    <property type="term" value="F:oxidized purine DNA binding"/>
    <property type="evidence" value="ECO:0007669"/>
    <property type="project" value="TreeGrafter"/>
</dbReference>
<dbReference type="Pfam" id="PF00633">
    <property type="entry name" value="HHH"/>
    <property type="match status" value="1"/>
</dbReference>
<evidence type="ECO:0000256" key="12">
    <source>
        <dbReference type="ARBA" id="ARBA00023204"/>
    </source>
</evidence>
<dbReference type="EMBL" id="LZSF01000235">
    <property type="protein sequence ID" value="OBA81400.1"/>
    <property type="molecule type" value="Genomic_DNA"/>
</dbReference>
<dbReference type="GO" id="GO:0006284">
    <property type="term" value="P:base-excision repair"/>
    <property type="evidence" value="ECO:0007669"/>
    <property type="project" value="InterPro"/>
</dbReference>
<keyword evidence="6" id="KW-0004">4Fe-4S</keyword>
<proteinExistence type="inferred from homology"/>
<sequence length="308" mass="33498">MPPIVPCTHSGCAMSSGQILIPADELLDWFRTARRDLPWRAPDVTAWQILVSEFMLQQTPVSRVEPIWRDWIARWPTPSATAAAGAADVLRAWGKLGYPRRAKRLHECAEVIAAEHGDEVPRDVETLLTLPGVGAYTARAVACFAYQQDVPVVDTNVRRVVARAIRGVADTPARSRDLDDVAALLPEDGTAHVFSAALMELGAIVCTARAPKCGVCPLTVCAWRSAGHPELDAPARPVQKYAGTDRQVRGRLLDVLRGSATPVTRAQLDVAWLSDTAQRDRALDSLLVDGLVEQTADDRYALAGEGER</sequence>
<comment type="similarity">
    <text evidence="3">Belongs to the Nth/MutY family.</text>
</comment>
<dbReference type="PANTHER" id="PTHR42944">
    <property type="entry name" value="ADENINE DNA GLYCOSYLASE"/>
    <property type="match status" value="1"/>
</dbReference>
<dbReference type="AlphaFoldDB" id="A0A1A0M7M8"/>
<evidence type="ECO:0000256" key="3">
    <source>
        <dbReference type="ARBA" id="ARBA00008343"/>
    </source>
</evidence>
<dbReference type="InterPro" id="IPR023170">
    <property type="entry name" value="HhH_base_excis_C"/>
</dbReference>
<evidence type="ECO:0000256" key="7">
    <source>
        <dbReference type="ARBA" id="ARBA00022723"/>
    </source>
</evidence>
<dbReference type="Proteomes" id="UP000093962">
    <property type="component" value="Unassembled WGS sequence"/>
</dbReference>
<dbReference type="GO" id="GO:0046872">
    <property type="term" value="F:metal ion binding"/>
    <property type="evidence" value="ECO:0007669"/>
    <property type="project" value="UniProtKB-KW"/>
</dbReference>
<dbReference type="EC" id="3.2.2.31" evidence="4"/>
<keyword evidence="12" id="KW-0234">DNA repair</keyword>
<dbReference type="InterPro" id="IPR044298">
    <property type="entry name" value="MIG/MutY"/>
</dbReference>
<keyword evidence="13" id="KW-0326">Glycosidase</keyword>
<evidence type="ECO:0000256" key="4">
    <source>
        <dbReference type="ARBA" id="ARBA00012045"/>
    </source>
</evidence>
<keyword evidence="9" id="KW-0378">Hydrolase</keyword>
<feature type="domain" description="HhH-GPD" evidence="14">
    <location>
        <begin position="55"/>
        <end position="204"/>
    </location>
</feature>
<evidence type="ECO:0000256" key="9">
    <source>
        <dbReference type="ARBA" id="ARBA00022801"/>
    </source>
</evidence>
<protein>
    <recommendedName>
        <fullName evidence="5">Adenine DNA glycosylase</fullName>
        <ecNumber evidence="4">3.2.2.31</ecNumber>
    </recommendedName>
</protein>
<dbReference type="GO" id="GO:0051539">
    <property type="term" value="F:4 iron, 4 sulfur cluster binding"/>
    <property type="evidence" value="ECO:0007669"/>
    <property type="project" value="UniProtKB-KW"/>
</dbReference>
<comment type="catalytic activity">
    <reaction evidence="1">
        <text>Hydrolyzes free adenine bases from 7,8-dihydro-8-oxoguanine:adenine mismatched double-stranded DNA, leaving an apurinic site.</text>
        <dbReference type="EC" id="3.2.2.31"/>
    </reaction>
</comment>
<evidence type="ECO:0000256" key="1">
    <source>
        <dbReference type="ARBA" id="ARBA00000843"/>
    </source>
</evidence>